<feature type="transmembrane region" description="Helical" evidence="1">
    <location>
        <begin position="6"/>
        <end position="26"/>
    </location>
</feature>
<sequence length="58" mass="6689">MHMEFLQLSFFHSVIVVSFLWITITLNSHDPLRGTRNRLWDPLSVDGLGIKDVFLTCA</sequence>
<evidence type="ECO:0000256" key="1">
    <source>
        <dbReference type="SAM" id="Phobius"/>
    </source>
</evidence>
<keyword evidence="1" id="KW-1133">Transmembrane helix</keyword>
<name>A0A2P2QP28_RHIMU</name>
<organism evidence="2">
    <name type="scientific">Rhizophora mucronata</name>
    <name type="common">Asiatic mangrove</name>
    <dbReference type="NCBI Taxonomy" id="61149"/>
    <lineage>
        <taxon>Eukaryota</taxon>
        <taxon>Viridiplantae</taxon>
        <taxon>Streptophyta</taxon>
        <taxon>Embryophyta</taxon>
        <taxon>Tracheophyta</taxon>
        <taxon>Spermatophyta</taxon>
        <taxon>Magnoliopsida</taxon>
        <taxon>eudicotyledons</taxon>
        <taxon>Gunneridae</taxon>
        <taxon>Pentapetalae</taxon>
        <taxon>rosids</taxon>
        <taxon>fabids</taxon>
        <taxon>Malpighiales</taxon>
        <taxon>Rhizophoraceae</taxon>
        <taxon>Rhizophora</taxon>
    </lineage>
</organism>
<proteinExistence type="predicted"/>
<evidence type="ECO:0000313" key="2">
    <source>
        <dbReference type="EMBL" id="MBX68644.1"/>
    </source>
</evidence>
<accession>A0A2P2QP28</accession>
<dbReference type="EMBL" id="GGEC01088160">
    <property type="protein sequence ID" value="MBX68644.1"/>
    <property type="molecule type" value="Transcribed_RNA"/>
</dbReference>
<dbReference type="AlphaFoldDB" id="A0A2P2QP28"/>
<reference evidence="2" key="1">
    <citation type="submission" date="2018-02" db="EMBL/GenBank/DDBJ databases">
        <title>Rhizophora mucronata_Transcriptome.</title>
        <authorList>
            <person name="Meera S.P."/>
            <person name="Sreeshan A."/>
            <person name="Augustine A."/>
        </authorList>
    </citation>
    <scope>NUCLEOTIDE SEQUENCE</scope>
    <source>
        <tissue evidence="2">Leaf</tissue>
    </source>
</reference>
<keyword evidence="1" id="KW-0472">Membrane</keyword>
<protein>
    <submittedName>
        <fullName evidence="2">Uncharacterized protein</fullName>
    </submittedName>
</protein>
<keyword evidence="1" id="KW-0812">Transmembrane</keyword>